<evidence type="ECO:0000313" key="5">
    <source>
        <dbReference type="Proteomes" id="UP000238274"/>
    </source>
</evidence>
<name>A0A2S4W935_9BASI</name>
<feature type="domain" description="Telomere length regulation protein conserved" evidence="3">
    <location>
        <begin position="511"/>
        <end position="588"/>
    </location>
</feature>
<reference evidence="5" key="3">
    <citation type="journal article" date="2018" name="Mol. Plant Microbe Interact.">
        <title>Genome sequence resources for the wheat stripe rust pathogen (Puccinia striiformis f. sp. tritici) and the barley stripe rust pathogen (Puccinia striiformis f. sp. hordei).</title>
        <authorList>
            <person name="Xia C."/>
            <person name="Wang M."/>
            <person name="Yin C."/>
            <person name="Cornejo O.E."/>
            <person name="Hulbert S.H."/>
            <person name="Chen X."/>
        </authorList>
    </citation>
    <scope>NUCLEOTIDE SEQUENCE [LARGE SCALE GENOMIC DNA]</scope>
    <source>
        <strain evidence="5">93TX-2</strain>
    </source>
</reference>
<dbReference type="EMBL" id="PKSM01000068">
    <property type="protein sequence ID" value="POW18283.1"/>
    <property type="molecule type" value="Genomic_DNA"/>
</dbReference>
<comment type="caution">
    <text evidence="4">The sequence shown here is derived from an EMBL/GenBank/DDBJ whole genome shotgun (WGS) entry which is preliminary data.</text>
</comment>
<evidence type="ECO:0000259" key="3">
    <source>
        <dbReference type="Pfam" id="PF10193"/>
    </source>
</evidence>
<dbReference type="VEuPathDB" id="FungiDB:PSTT_00437"/>
<comment type="similarity">
    <text evidence="1">Belongs to the TEL2 family.</text>
</comment>
<dbReference type="AlphaFoldDB" id="A0A2S4W935"/>
<keyword evidence="5" id="KW-1185">Reference proteome</keyword>
<organism evidence="4 5">
    <name type="scientific">Puccinia striiformis</name>
    <dbReference type="NCBI Taxonomy" id="27350"/>
    <lineage>
        <taxon>Eukaryota</taxon>
        <taxon>Fungi</taxon>
        <taxon>Dikarya</taxon>
        <taxon>Basidiomycota</taxon>
        <taxon>Pucciniomycotina</taxon>
        <taxon>Pucciniomycetes</taxon>
        <taxon>Pucciniales</taxon>
        <taxon>Pucciniaceae</taxon>
        <taxon>Puccinia</taxon>
    </lineage>
</organism>
<proteinExistence type="inferred from homology"/>
<evidence type="ECO:0000313" key="4">
    <source>
        <dbReference type="EMBL" id="POW18283.1"/>
    </source>
</evidence>
<dbReference type="GO" id="GO:0051083">
    <property type="term" value="P:'de novo' cotranslational protein folding"/>
    <property type="evidence" value="ECO:0007669"/>
    <property type="project" value="TreeGrafter"/>
</dbReference>
<protein>
    <recommendedName>
        <fullName evidence="3">Telomere length regulation protein conserved domain-containing protein</fullName>
    </recommendedName>
</protein>
<feature type="region of interest" description="Disordered" evidence="2">
    <location>
        <begin position="429"/>
        <end position="450"/>
    </location>
</feature>
<accession>A0A2S4W935</accession>
<feature type="compositionally biased region" description="Polar residues" evidence="2">
    <location>
        <begin position="649"/>
        <end position="665"/>
    </location>
</feature>
<evidence type="ECO:0000256" key="2">
    <source>
        <dbReference type="SAM" id="MobiDB-lite"/>
    </source>
</evidence>
<dbReference type="PANTHER" id="PTHR15830">
    <property type="entry name" value="TELOMERE LENGTH REGULATION PROTEIN TEL2 FAMILY MEMBER"/>
    <property type="match status" value="1"/>
</dbReference>
<dbReference type="VEuPathDB" id="FungiDB:PSHT_06027"/>
<dbReference type="OrthoDB" id="10254187at2759"/>
<dbReference type="GO" id="GO:0042162">
    <property type="term" value="F:telomeric DNA binding"/>
    <property type="evidence" value="ECO:0007669"/>
    <property type="project" value="TreeGrafter"/>
</dbReference>
<evidence type="ECO:0000256" key="1">
    <source>
        <dbReference type="ARBA" id="ARBA00006133"/>
    </source>
</evidence>
<reference evidence="4 5" key="1">
    <citation type="submission" date="2017-12" db="EMBL/GenBank/DDBJ databases">
        <title>Gene loss provides genomic basis for host adaptation in cereal stripe rust fungi.</title>
        <authorList>
            <person name="Xia C."/>
        </authorList>
    </citation>
    <scope>NUCLEOTIDE SEQUENCE [LARGE SCALE GENOMIC DNA]</scope>
    <source>
        <strain evidence="4 5">93TX-2</strain>
    </source>
</reference>
<reference evidence="5" key="2">
    <citation type="journal article" date="2018" name="BMC Genomics">
        <title>Genomic insights into host adaptation between the wheat stripe rust pathogen (Puccinia striiformis f. sp. tritici) and the barley stripe rust pathogen (Puccinia striiformis f. sp. hordei).</title>
        <authorList>
            <person name="Xia C."/>
            <person name="Wang M."/>
            <person name="Yin C."/>
            <person name="Cornejo O.E."/>
            <person name="Hulbert S.H."/>
            <person name="Chen X."/>
        </authorList>
    </citation>
    <scope>NUCLEOTIDE SEQUENCE [LARGE SCALE GENOMIC DNA]</scope>
    <source>
        <strain evidence="5">93TX-2</strain>
    </source>
</reference>
<feature type="compositionally biased region" description="Polar residues" evidence="2">
    <location>
        <begin position="677"/>
        <end position="690"/>
    </location>
</feature>
<sequence>MNEEEYRKLARKIQQAINENKIIKEPENSQEAQLVIEIISRNTNKLSREILERLGNILEKYKLTDYYHHNNLVQWQGFINCLIGLPDKLAKFIYTLEEPSSQFQSKPFLVKISQELVGLVKQISSLSDIQPASIILNKLIGVRFISQSINCSKTALEEGPHDLISSIWPELISLPKHHQLTWNSIILSLPRNELKAFLLSFLIHLQSNLCFDTPFSTNDQSYMIECAGAELLRYYFGDWGAENHHGCTDIHELVIEILCFHNCRDSWKIDIARWIARWTCINTSYHACSLISKNTLNAFSNSHQISNGAISHQSFLLVLLLLTSKPIAKSTPCDLSLDTSFIDAIQRSLNSLRIEFRLIGILMAELMTELYRSSGDTKLDFGHDFDSKKDDNINSLCRNIRDLCRSWNPILDSNTIEWRDKLRLTSDPRVKKPPEIKSGSGFSSDSLKGKSMMDPDQITLTELCLNPSTLYQKVKKPIIEVLKEESNEFEAYEIEEEIFKLWILSIKSEKTKSNWGTELKENVIDLTITISNLQDNFDLDGFESSRKSILQALLISNPILVGECIIEQLFYHQYSIIQRLSMINAIILGILELLDLPSHPSSSSSKKGDNDHQLGFKKMKSDLIHQVLLDYQSPSSTNARRPDEEQTRFRSSPSSLLVGSNQLDFDQQPRPKWISQKLVTQRNQNSTQVHSISSSSSTSSPKSEVYAHFLQLMVTRLTWYLDQYLHLSITNDRQQDKTGVFSGSGWMILFEPILVLKIIDLIKLLSFINLSSDSHTSNMGLVKEVVPILIKILIFVRASPSDKLDKDDDDSSMDVNDHQIMSSIIKLIVTLISHLKFDTAIPNPHLMPKTIGLNDVLLQSDDQTTLNHQIQFDILYQKLISLVQIDGHRSSVSSLAPNLNQFYTIVDQILYLI</sequence>
<dbReference type="InterPro" id="IPR051970">
    <property type="entry name" value="TEL2_Regulation"/>
</dbReference>
<dbReference type="InterPro" id="IPR038528">
    <property type="entry name" value="TEL2_C_sf"/>
</dbReference>
<feature type="compositionally biased region" description="Low complexity" evidence="2">
    <location>
        <begin position="691"/>
        <end position="701"/>
    </location>
</feature>
<dbReference type="PANTHER" id="PTHR15830:SF10">
    <property type="entry name" value="TELOMERE LENGTH REGULATION PROTEIN TEL2 HOMOLOG"/>
    <property type="match status" value="1"/>
</dbReference>
<dbReference type="Proteomes" id="UP000238274">
    <property type="component" value="Unassembled WGS sequence"/>
</dbReference>
<dbReference type="GO" id="GO:0051879">
    <property type="term" value="F:Hsp90 protein binding"/>
    <property type="evidence" value="ECO:0007669"/>
    <property type="project" value="TreeGrafter"/>
</dbReference>
<dbReference type="GO" id="GO:0005829">
    <property type="term" value="C:cytosol"/>
    <property type="evidence" value="ECO:0007669"/>
    <property type="project" value="TreeGrafter"/>
</dbReference>
<dbReference type="Gene3D" id="1.25.40.720">
    <property type="entry name" value="Telomere length regulation protein 2, C-terminal domain"/>
    <property type="match status" value="1"/>
</dbReference>
<gene>
    <name evidence="4" type="ORF">PSHT_06027</name>
</gene>
<feature type="region of interest" description="Disordered" evidence="2">
    <location>
        <begin position="634"/>
        <end position="701"/>
    </location>
</feature>
<dbReference type="Pfam" id="PF10193">
    <property type="entry name" value="Telomere_reg-2"/>
    <property type="match status" value="1"/>
</dbReference>
<dbReference type="InterPro" id="IPR019337">
    <property type="entry name" value="Telomere_length_regulation_dom"/>
</dbReference>